<sequence length="137" mass="14762">MIRKRLAGTVFVSLVIFILLFTSGCDSLSNPFKSDETSSPSTTPPVTAAKPKPVVKSVEATTSGMGDHYFAILEITIDNRGTDGTVVVTASLTQGGVTQTNEMITNLNKDKTQVLRLTFPLKWKGGDWTQTVEVTVP</sequence>
<feature type="compositionally biased region" description="Low complexity" evidence="1">
    <location>
        <begin position="37"/>
        <end position="54"/>
    </location>
</feature>
<protein>
    <recommendedName>
        <fullName evidence="3">Lipoprotein</fullName>
    </recommendedName>
</protein>
<organism evidence="2">
    <name type="scientific">Dehalogenimonas sp. 4OHTPN</name>
    <dbReference type="NCBI Taxonomy" id="3166643"/>
    <lineage>
        <taxon>Bacteria</taxon>
        <taxon>Bacillati</taxon>
        <taxon>Chloroflexota</taxon>
        <taxon>Dehalococcoidia</taxon>
        <taxon>Dehalococcoidales</taxon>
        <taxon>Dehalococcoidaceae</taxon>
        <taxon>Dehalogenimonas</taxon>
    </lineage>
</organism>
<evidence type="ECO:0000256" key="1">
    <source>
        <dbReference type="SAM" id="MobiDB-lite"/>
    </source>
</evidence>
<feature type="region of interest" description="Disordered" evidence="1">
    <location>
        <begin position="31"/>
        <end position="54"/>
    </location>
</feature>
<reference evidence="2" key="1">
    <citation type="submission" date="2024-06" db="EMBL/GenBank/DDBJ databases">
        <title>A Novel Isolate, Dehalogenimonas sp. Strain 4OHTPN, Dechlorinates Aromatic 4 Hydroxy chlorothalonil by a Novel Reductive Dehalogenase.</title>
        <authorList>
            <person name="Liu G."/>
        </authorList>
    </citation>
    <scope>NUCLEOTIDE SEQUENCE</scope>
    <source>
        <strain evidence="2">4OHTPN</strain>
    </source>
</reference>
<name>A0AAU8GBR2_9CHLR</name>
<gene>
    <name evidence="2" type="ORF">ABV300_08385</name>
</gene>
<dbReference type="EMBL" id="CP159307">
    <property type="protein sequence ID" value="XCH33155.1"/>
    <property type="molecule type" value="Genomic_DNA"/>
</dbReference>
<dbReference type="PROSITE" id="PS51257">
    <property type="entry name" value="PROKAR_LIPOPROTEIN"/>
    <property type="match status" value="1"/>
</dbReference>
<accession>A0AAU8GBR2</accession>
<dbReference type="RefSeq" id="WP_353714402.1">
    <property type="nucleotide sequence ID" value="NZ_CP159307.1"/>
</dbReference>
<evidence type="ECO:0008006" key="3">
    <source>
        <dbReference type="Google" id="ProtNLM"/>
    </source>
</evidence>
<proteinExistence type="predicted"/>
<evidence type="ECO:0000313" key="2">
    <source>
        <dbReference type="EMBL" id="XCH33155.1"/>
    </source>
</evidence>
<dbReference type="AlphaFoldDB" id="A0AAU8GBR2"/>